<dbReference type="GO" id="GO:0000976">
    <property type="term" value="F:transcription cis-regulatory region binding"/>
    <property type="evidence" value="ECO:0007669"/>
    <property type="project" value="TreeGrafter"/>
</dbReference>
<evidence type="ECO:0000256" key="1">
    <source>
        <dbReference type="ARBA" id="ARBA00023015"/>
    </source>
</evidence>
<evidence type="ECO:0000313" key="5">
    <source>
        <dbReference type="EMBL" id="SFG66308.1"/>
    </source>
</evidence>
<keyword evidence="2" id="KW-0238">DNA-binding</keyword>
<sequence>MVTIKKIAEMVGVSPTTVSNVIHGRKNKVSEENYKKVKEALNQANYVSNMSGRILSQNGSKIIGVILNYSRRSEVNVVSDPFYNQIIGYLEEQIRMNGYYMMLYTSGSVQESLNLASAWKIEGLVILGALPADAEKFSQVAQMPIAFIDTYVDEPVMKKGFINVGLQDYEGCYDVTNYLIHLGHKNIGFCADGNQLIGVDEQRLSGFNQAMADAGIKFDQEKDFFGLPYKVHERHDYLTQLIKTRFKSYTALVFTSDYLAVDALNLLQDNHFRIPEDMSITGFDHNIFSEQSRPKLTTVEQNVKEKAQLTIYYLMQEIHQPKAQIANIKLKTKLIIQESTRSLENE</sequence>
<dbReference type="SUPFAM" id="SSF53822">
    <property type="entry name" value="Periplasmic binding protein-like I"/>
    <property type="match status" value="1"/>
</dbReference>
<gene>
    <name evidence="5" type="ORF">SAMN02982927_02385</name>
</gene>
<dbReference type="Gene3D" id="1.10.260.40">
    <property type="entry name" value="lambda repressor-like DNA-binding domains"/>
    <property type="match status" value="1"/>
</dbReference>
<dbReference type="PROSITE" id="PS50932">
    <property type="entry name" value="HTH_LACI_2"/>
    <property type="match status" value="1"/>
</dbReference>
<evidence type="ECO:0000259" key="4">
    <source>
        <dbReference type="PROSITE" id="PS50932"/>
    </source>
</evidence>
<dbReference type="InterPro" id="IPR028082">
    <property type="entry name" value="Peripla_BP_I"/>
</dbReference>
<accession>A0A1I2TN66</accession>
<name>A0A1I2TN66_9BACL</name>
<dbReference type="Proteomes" id="UP000198752">
    <property type="component" value="Unassembled WGS sequence"/>
</dbReference>
<evidence type="ECO:0000256" key="2">
    <source>
        <dbReference type="ARBA" id="ARBA00023125"/>
    </source>
</evidence>
<dbReference type="EMBL" id="FOOY01000016">
    <property type="protein sequence ID" value="SFG66308.1"/>
    <property type="molecule type" value="Genomic_DNA"/>
</dbReference>
<dbReference type="SUPFAM" id="SSF47413">
    <property type="entry name" value="lambda repressor-like DNA-binding domains"/>
    <property type="match status" value="1"/>
</dbReference>
<dbReference type="PANTHER" id="PTHR30146">
    <property type="entry name" value="LACI-RELATED TRANSCRIPTIONAL REPRESSOR"/>
    <property type="match status" value="1"/>
</dbReference>
<dbReference type="AlphaFoldDB" id="A0A1I2TN66"/>
<dbReference type="CDD" id="cd01392">
    <property type="entry name" value="HTH_LacI"/>
    <property type="match status" value="1"/>
</dbReference>
<dbReference type="PANTHER" id="PTHR30146:SF24">
    <property type="entry name" value="XYLOSE OPERON REGULATORY PROTEIN"/>
    <property type="match status" value="1"/>
</dbReference>
<dbReference type="OrthoDB" id="2026446at2"/>
<dbReference type="GO" id="GO:0003700">
    <property type="term" value="F:DNA-binding transcription factor activity"/>
    <property type="evidence" value="ECO:0007669"/>
    <property type="project" value="TreeGrafter"/>
</dbReference>
<dbReference type="STRING" id="269670.SAMN02982927_02385"/>
<dbReference type="RefSeq" id="WP_093673241.1">
    <property type="nucleotide sequence ID" value="NZ_FOOY01000016.1"/>
</dbReference>
<dbReference type="InterPro" id="IPR046335">
    <property type="entry name" value="LacI/GalR-like_sensor"/>
</dbReference>
<protein>
    <submittedName>
        <fullName evidence="5">LacI family transcriptional regulator</fullName>
    </submittedName>
</protein>
<organism evidence="5 6">
    <name type="scientific">Sporolactobacillus nakayamae</name>
    <dbReference type="NCBI Taxonomy" id="269670"/>
    <lineage>
        <taxon>Bacteria</taxon>
        <taxon>Bacillati</taxon>
        <taxon>Bacillota</taxon>
        <taxon>Bacilli</taxon>
        <taxon>Bacillales</taxon>
        <taxon>Sporolactobacillaceae</taxon>
        <taxon>Sporolactobacillus</taxon>
    </lineage>
</organism>
<keyword evidence="6" id="KW-1185">Reference proteome</keyword>
<dbReference type="InterPro" id="IPR000843">
    <property type="entry name" value="HTH_LacI"/>
</dbReference>
<keyword evidence="3" id="KW-0804">Transcription</keyword>
<dbReference type="InterPro" id="IPR010982">
    <property type="entry name" value="Lambda_DNA-bd_dom_sf"/>
</dbReference>
<dbReference type="CDD" id="cd06267">
    <property type="entry name" value="PBP1_LacI_sugar_binding-like"/>
    <property type="match status" value="1"/>
</dbReference>
<reference evidence="6" key="1">
    <citation type="submission" date="2016-10" db="EMBL/GenBank/DDBJ databases">
        <authorList>
            <person name="Varghese N."/>
            <person name="Submissions S."/>
        </authorList>
    </citation>
    <scope>NUCLEOTIDE SEQUENCE [LARGE SCALE GENOMIC DNA]</scope>
    <source>
        <strain evidence="6">ATCC 700379</strain>
    </source>
</reference>
<feature type="domain" description="HTH lacI-type" evidence="4">
    <location>
        <begin position="2"/>
        <end position="57"/>
    </location>
</feature>
<keyword evidence="1" id="KW-0805">Transcription regulation</keyword>
<dbReference type="Pfam" id="PF00356">
    <property type="entry name" value="LacI"/>
    <property type="match status" value="1"/>
</dbReference>
<dbReference type="Pfam" id="PF13377">
    <property type="entry name" value="Peripla_BP_3"/>
    <property type="match status" value="1"/>
</dbReference>
<proteinExistence type="predicted"/>
<dbReference type="SMART" id="SM00354">
    <property type="entry name" value="HTH_LACI"/>
    <property type="match status" value="1"/>
</dbReference>
<dbReference type="Gene3D" id="3.40.50.2300">
    <property type="match status" value="2"/>
</dbReference>
<evidence type="ECO:0000313" key="6">
    <source>
        <dbReference type="Proteomes" id="UP000198752"/>
    </source>
</evidence>
<evidence type="ECO:0000256" key="3">
    <source>
        <dbReference type="ARBA" id="ARBA00023163"/>
    </source>
</evidence>